<reference evidence="4" key="1">
    <citation type="submission" date="2022-11" db="EMBL/GenBank/DDBJ databases">
        <title>Minimal conservation of predation-associated metabolite biosynthetic gene clusters underscores biosynthetic potential of Myxococcota including descriptions for ten novel species: Archangium lansinium sp. nov., Myxococcus landrumus sp. nov., Nannocystis bai.</title>
        <authorList>
            <person name="Ahearne A."/>
            <person name="Stevens C."/>
            <person name="Dowd S."/>
        </authorList>
    </citation>
    <scope>NUCLEOTIDE SEQUENCE</scope>
    <source>
        <strain evidence="4">Fl3</strain>
    </source>
</reference>
<keyword evidence="1 3" id="KW-0732">Signal</keyword>
<dbReference type="Pfam" id="PF13517">
    <property type="entry name" value="FG-GAP_3"/>
    <property type="match status" value="4"/>
</dbReference>
<organism evidence="4 5">
    <name type="scientific">Nannocystis punicea</name>
    <dbReference type="NCBI Taxonomy" id="2995304"/>
    <lineage>
        <taxon>Bacteria</taxon>
        <taxon>Pseudomonadati</taxon>
        <taxon>Myxococcota</taxon>
        <taxon>Polyangia</taxon>
        <taxon>Nannocystales</taxon>
        <taxon>Nannocystaceae</taxon>
        <taxon>Nannocystis</taxon>
    </lineage>
</organism>
<dbReference type="EMBL" id="CP114040">
    <property type="protein sequence ID" value="WAS99105.1"/>
    <property type="molecule type" value="Genomic_DNA"/>
</dbReference>
<keyword evidence="5" id="KW-1185">Reference proteome</keyword>
<dbReference type="SUPFAM" id="SSF69318">
    <property type="entry name" value="Integrin alpha N-terminal domain"/>
    <property type="match status" value="2"/>
</dbReference>
<dbReference type="InterPro" id="IPR028994">
    <property type="entry name" value="Integrin_alpha_N"/>
</dbReference>
<protein>
    <submittedName>
        <fullName evidence="4">VCBS repeat-containing protein</fullName>
    </submittedName>
</protein>
<accession>A0ABY7HIE7</accession>
<evidence type="ECO:0000256" key="3">
    <source>
        <dbReference type="SAM" id="SignalP"/>
    </source>
</evidence>
<dbReference type="PANTHER" id="PTHR44103">
    <property type="entry name" value="PROPROTEIN CONVERTASE P"/>
    <property type="match status" value="1"/>
</dbReference>
<dbReference type="RefSeq" id="WP_269041466.1">
    <property type="nucleotide sequence ID" value="NZ_CP114040.1"/>
</dbReference>
<evidence type="ECO:0000256" key="1">
    <source>
        <dbReference type="ARBA" id="ARBA00022729"/>
    </source>
</evidence>
<dbReference type="Proteomes" id="UP001164459">
    <property type="component" value="Chromosome"/>
</dbReference>
<evidence type="ECO:0000313" key="4">
    <source>
        <dbReference type="EMBL" id="WAS99105.1"/>
    </source>
</evidence>
<sequence>MPRALVVVLVALAACTPPPAAGGTATTGPGGTSTTGTRSTSEVPGSTSASLTTTTTTTTTTSTTPGDGVWYDDVTATLPGPSTTGQTMEARAADLDGDGDLDLLLAKEWQPNALLLNDGTGRFTDASDRIPQAIHDHEDIAIADLDGDGDLDLVVASEDDAAKELYLNDGAAHFLDASDRLPQLGKSNAVAAADIDGDGDRDLVFGCDGAERILVNDGAAIFSDESAVRIAPATDVTQDVALADLDGDGDLDLVLGNEDGNRLFLNDGAGNFTDVTDARLPAPEAPEETRNADLGDLDGDGAPDLYFSNVGFIPGRDPQDRLLINDGTGAFTDETLTRLGVEKWWTMDTDFVDVDQDGDLDLVQAIIPAGKRYRLRLNDGAGVFTDVTDTHLPATALGAGVEVEAADYDGDGDLDLYLTGFDSPDRLLLRK</sequence>
<dbReference type="InterPro" id="IPR013517">
    <property type="entry name" value="FG-GAP"/>
</dbReference>
<dbReference type="Gene3D" id="2.130.10.130">
    <property type="entry name" value="Integrin alpha, N-terminal"/>
    <property type="match status" value="2"/>
</dbReference>
<feature type="chain" id="PRO_5045897653" evidence="3">
    <location>
        <begin position="21"/>
        <end position="431"/>
    </location>
</feature>
<feature type="region of interest" description="Disordered" evidence="2">
    <location>
        <begin position="16"/>
        <end position="84"/>
    </location>
</feature>
<feature type="signal peptide" evidence="3">
    <location>
        <begin position="1"/>
        <end position="20"/>
    </location>
</feature>
<dbReference type="PANTHER" id="PTHR44103:SF1">
    <property type="entry name" value="PROPROTEIN CONVERTASE P"/>
    <property type="match status" value="1"/>
</dbReference>
<name>A0ABY7HIE7_9BACT</name>
<feature type="compositionally biased region" description="Low complexity" evidence="2">
    <location>
        <begin position="34"/>
        <end position="64"/>
    </location>
</feature>
<proteinExistence type="predicted"/>
<dbReference type="PROSITE" id="PS51257">
    <property type="entry name" value="PROKAR_LIPOPROTEIN"/>
    <property type="match status" value="1"/>
</dbReference>
<evidence type="ECO:0000256" key="2">
    <source>
        <dbReference type="SAM" id="MobiDB-lite"/>
    </source>
</evidence>
<evidence type="ECO:0000313" key="5">
    <source>
        <dbReference type="Proteomes" id="UP001164459"/>
    </source>
</evidence>
<gene>
    <name evidence="4" type="ORF">O0S08_23495</name>
</gene>